<accession>A0A383CWF1</accession>
<dbReference type="AlphaFoldDB" id="A0A383CWF1"/>
<organism evidence="2">
    <name type="scientific">marine metagenome</name>
    <dbReference type="NCBI Taxonomy" id="408172"/>
    <lineage>
        <taxon>unclassified sequences</taxon>
        <taxon>metagenomes</taxon>
        <taxon>ecological metagenomes</taxon>
    </lineage>
</organism>
<dbReference type="GO" id="GO:0070403">
    <property type="term" value="F:NAD+ binding"/>
    <property type="evidence" value="ECO:0007669"/>
    <property type="project" value="InterPro"/>
</dbReference>
<dbReference type="Gene3D" id="3.40.50.720">
    <property type="entry name" value="NAD(P)-binding Rossmann-like Domain"/>
    <property type="match status" value="1"/>
</dbReference>
<evidence type="ECO:0000313" key="2">
    <source>
        <dbReference type="EMBL" id="SVE36667.1"/>
    </source>
</evidence>
<dbReference type="Pfam" id="PF02737">
    <property type="entry name" value="3HCDH_N"/>
    <property type="match status" value="1"/>
</dbReference>
<evidence type="ECO:0000259" key="1">
    <source>
        <dbReference type="Pfam" id="PF02737"/>
    </source>
</evidence>
<dbReference type="InterPro" id="IPR006176">
    <property type="entry name" value="3-OHacyl-CoA_DH_NAD-bd"/>
</dbReference>
<gene>
    <name evidence="2" type="ORF">METZ01_LOCUS489521</name>
</gene>
<name>A0A383CWF1_9ZZZZ</name>
<feature type="domain" description="3-hydroxyacyl-CoA dehydrogenase NAD binding" evidence="1">
    <location>
        <begin position="9"/>
        <end position="61"/>
    </location>
</feature>
<dbReference type="EMBL" id="UINC01212371">
    <property type="protein sequence ID" value="SVE36667.1"/>
    <property type="molecule type" value="Genomic_DNA"/>
</dbReference>
<proteinExistence type="predicted"/>
<dbReference type="GO" id="GO:0006631">
    <property type="term" value="P:fatty acid metabolic process"/>
    <property type="evidence" value="ECO:0007669"/>
    <property type="project" value="InterPro"/>
</dbReference>
<protein>
    <recommendedName>
        <fullName evidence="1">3-hydroxyacyl-CoA dehydrogenase NAD binding domain-containing protein</fullName>
    </recommendedName>
</protein>
<sequence length="64" mass="7194">VDVFLKYKIGASWTALFLAAGLEVDIYDPSDNVEDYVKDYIKNAWPNLEELGLVKDGASQDRLT</sequence>
<reference evidence="2" key="1">
    <citation type="submission" date="2018-05" db="EMBL/GenBank/DDBJ databases">
        <authorList>
            <person name="Lanie J.A."/>
            <person name="Ng W.-L."/>
            <person name="Kazmierczak K.M."/>
            <person name="Andrzejewski T.M."/>
            <person name="Davidsen T.M."/>
            <person name="Wayne K.J."/>
            <person name="Tettelin H."/>
            <person name="Glass J.I."/>
            <person name="Rusch D."/>
            <person name="Podicherti R."/>
            <person name="Tsui H.-C.T."/>
            <person name="Winkler M.E."/>
        </authorList>
    </citation>
    <scope>NUCLEOTIDE SEQUENCE</scope>
</reference>
<feature type="non-terminal residue" evidence="2">
    <location>
        <position position="1"/>
    </location>
</feature>